<reference evidence="2 3" key="1">
    <citation type="submission" date="2020-06" db="EMBL/GenBank/DDBJ databases">
        <title>Draft genome of Uliginosibacterium sp. IMCC34675.</title>
        <authorList>
            <person name="Song J."/>
        </authorList>
    </citation>
    <scope>NUCLEOTIDE SEQUENCE [LARGE SCALE GENOMIC DNA]</scope>
    <source>
        <strain evidence="2 3">IMCC34675</strain>
    </source>
</reference>
<dbReference type="SUPFAM" id="SSF53850">
    <property type="entry name" value="Periplasmic binding protein-like II"/>
    <property type="match status" value="1"/>
</dbReference>
<keyword evidence="3" id="KW-1185">Reference proteome</keyword>
<feature type="chain" id="PRO_5046090032" description="Solute-binding protein family 3/N-terminal domain-containing protein" evidence="1">
    <location>
        <begin position="26"/>
        <end position="307"/>
    </location>
</feature>
<protein>
    <recommendedName>
        <fullName evidence="4">Solute-binding protein family 3/N-terminal domain-containing protein</fullName>
    </recommendedName>
</protein>
<name>A0ABX2IK25_9RHOO</name>
<keyword evidence="1" id="KW-0732">Signal</keyword>
<dbReference type="EMBL" id="JABCSC020000001">
    <property type="protein sequence ID" value="NSL54390.1"/>
    <property type="molecule type" value="Genomic_DNA"/>
</dbReference>
<evidence type="ECO:0008006" key="4">
    <source>
        <dbReference type="Google" id="ProtNLM"/>
    </source>
</evidence>
<gene>
    <name evidence="2" type="ORF">HJ583_005065</name>
</gene>
<evidence type="ECO:0000256" key="1">
    <source>
        <dbReference type="SAM" id="SignalP"/>
    </source>
</evidence>
<evidence type="ECO:0000313" key="3">
    <source>
        <dbReference type="Proteomes" id="UP000778523"/>
    </source>
</evidence>
<evidence type="ECO:0000313" key="2">
    <source>
        <dbReference type="EMBL" id="NSL54390.1"/>
    </source>
</evidence>
<accession>A0ABX2IK25</accession>
<organism evidence="2 3">
    <name type="scientific">Uliginosibacterium aquaticum</name>
    <dbReference type="NCBI Taxonomy" id="2731212"/>
    <lineage>
        <taxon>Bacteria</taxon>
        <taxon>Pseudomonadati</taxon>
        <taxon>Pseudomonadota</taxon>
        <taxon>Betaproteobacteria</taxon>
        <taxon>Rhodocyclales</taxon>
        <taxon>Zoogloeaceae</taxon>
        <taxon>Uliginosibacterium</taxon>
    </lineage>
</organism>
<dbReference type="RefSeq" id="WP_170020902.1">
    <property type="nucleotide sequence ID" value="NZ_JABCSC020000001.1"/>
</dbReference>
<feature type="signal peptide" evidence="1">
    <location>
        <begin position="1"/>
        <end position="25"/>
    </location>
</feature>
<sequence>MSFSSLLSSVLPLAALLFFSNLALAEDVLRRFGPLQDTGAAGHDYAGRVLDEAMRRTRSSYGAYRIETRQVPMGREEQLRKMLLGDEVNVSVVATQPSWELQLLPIYIAPDMGLSNYRIALTTAEVQPKLSAVGSLDQLRALRVGVGEAWSSRRVLEIAGFAVYTEESAKPLVARLLAGKIDYFPRGLNEVFAEFDELRSVSPSLRVEQDILLKFPLPGYVFVSPAHPRLHKRLTAGLESMVRDGSLLRMLKRHYADVFKRARLCERRVFLLDNYNLLNPKPLQRKELWFDAFDPRSGVCKKTRKLS</sequence>
<proteinExistence type="predicted"/>
<comment type="caution">
    <text evidence="2">The sequence shown here is derived from an EMBL/GenBank/DDBJ whole genome shotgun (WGS) entry which is preliminary data.</text>
</comment>
<dbReference type="Proteomes" id="UP000778523">
    <property type="component" value="Unassembled WGS sequence"/>
</dbReference>